<sequence>MQEELELGIGRVTTGMCILLQSSETWRVLLIDERRLQSRNRTDSKRSYRPKQAQTLSEARWALNARRIDEATGTFAQERLLEQWGPEQISGHAAISPETVYQRIYADKRAGGKKQPLVQLNGSNLCSQSRCLVTRAGRDSNSLPLGSQDGIQTIYLY</sequence>
<gene>
    <name evidence="1" type="ORF">OYT1_ch1657</name>
</gene>
<reference evidence="1 2" key="1">
    <citation type="submission" date="2018-06" db="EMBL/GenBank/DDBJ databases">
        <title>OYT1 Genome Sequencing.</title>
        <authorList>
            <person name="Kato S."/>
            <person name="Itoh T."/>
            <person name="Ohkuma M."/>
        </authorList>
    </citation>
    <scope>NUCLEOTIDE SEQUENCE [LARGE SCALE GENOMIC DNA]</scope>
    <source>
        <strain evidence="1 2">OYT1</strain>
    </source>
</reference>
<dbReference type="Proteomes" id="UP000033070">
    <property type="component" value="Chromosome"/>
</dbReference>
<keyword evidence="2" id="KW-1185">Reference proteome</keyword>
<proteinExistence type="predicted"/>
<dbReference type="EMBL" id="AP018738">
    <property type="protein sequence ID" value="BBE51202.1"/>
    <property type="molecule type" value="Genomic_DNA"/>
</dbReference>
<dbReference type="KEGG" id="fam:OYT1_ch1657"/>
<name>A0A2Z6GD08_9PROT</name>
<dbReference type="AlphaFoldDB" id="A0A2Z6GD08"/>
<dbReference type="STRING" id="1188319.OYT1_02688"/>
<evidence type="ECO:0000313" key="1">
    <source>
        <dbReference type="EMBL" id="BBE51202.1"/>
    </source>
</evidence>
<accession>A0A2Z6GD08</accession>
<evidence type="ECO:0000313" key="2">
    <source>
        <dbReference type="Proteomes" id="UP000033070"/>
    </source>
</evidence>
<protein>
    <submittedName>
        <fullName evidence="1">Uncharacterized protein</fullName>
    </submittedName>
</protein>
<organism evidence="1 2">
    <name type="scientific">Ferriphaselus amnicola</name>
    <dbReference type="NCBI Taxonomy" id="1188319"/>
    <lineage>
        <taxon>Bacteria</taxon>
        <taxon>Pseudomonadati</taxon>
        <taxon>Pseudomonadota</taxon>
        <taxon>Betaproteobacteria</taxon>
        <taxon>Nitrosomonadales</taxon>
        <taxon>Gallionellaceae</taxon>
        <taxon>Ferriphaselus</taxon>
    </lineage>
</organism>